<accession>A0A5C3E9W4</accession>
<name>A0A5C3E9W4_9BASI</name>
<dbReference type="Proteomes" id="UP000324022">
    <property type="component" value="Unassembled WGS sequence"/>
</dbReference>
<gene>
    <name evidence="1" type="ORF">UTRI_03970</name>
</gene>
<proteinExistence type="predicted"/>
<sequence length="84" mass="9871">MAVMLEPGAWFQVDYKHAKHRKIYAENAGTDLATVESMYRHCVNNVADKRKQAFFNSQTLDWIMMDKHQLNSKVKDSKRADWKP</sequence>
<evidence type="ECO:0000313" key="1">
    <source>
        <dbReference type="EMBL" id="SPO26381.1"/>
    </source>
</evidence>
<organism evidence="1 2">
    <name type="scientific">Ustilago trichophora</name>
    <dbReference type="NCBI Taxonomy" id="86804"/>
    <lineage>
        <taxon>Eukaryota</taxon>
        <taxon>Fungi</taxon>
        <taxon>Dikarya</taxon>
        <taxon>Basidiomycota</taxon>
        <taxon>Ustilaginomycotina</taxon>
        <taxon>Ustilaginomycetes</taxon>
        <taxon>Ustilaginales</taxon>
        <taxon>Ustilaginaceae</taxon>
        <taxon>Ustilago</taxon>
    </lineage>
</organism>
<evidence type="ECO:0000313" key="2">
    <source>
        <dbReference type="Proteomes" id="UP000324022"/>
    </source>
</evidence>
<reference evidence="1 2" key="1">
    <citation type="submission" date="2018-03" db="EMBL/GenBank/DDBJ databases">
        <authorList>
            <person name="Guldener U."/>
        </authorList>
    </citation>
    <scope>NUCLEOTIDE SEQUENCE [LARGE SCALE GENOMIC DNA]</scope>
    <source>
        <strain evidence="1 2">NBRC100155</strain>
    </source>
</reference>
<dbReference type="AlphaFoldDB" id="A0A5C3E9W4"/>
<protein>
    <submittedName>
        <fullName evidence="1">Uncharacterized protein</fullName>
    </submittedName>
</protein>
<keyword evidence="2" id="KW-1185">Reference proteome</keyword>
<dbReference type="EMBL" id="OOIN01000014">
    <property type="protein sequence ID" value="SPO26381.1"/>
    <property type="molecule type" value="Genomic_DNA"/>
</dbReference>